<gene>
    <name evidence="1" type="ORF">K441DRAFT_669501</name>
</gene>
<evidence type="ECO:0000313" key="2">
    <source>
        <dbReference type="Proteomes" id="UP000250078"/>
    </source>
</evidence>
<name>A0ACC8EPR7_9PEZI</name>
<sequence length="83" mass="8702">MSSASTSALTSAPAPNAAPLPPTNAPTASLPAIGVGKDVVINGIAVKGNIERSSYYYRGKPYTNRLTEDSLGEPPVRAYRRLN</sequence>
<protein>
    <submittedName>
        <fullName evidence="1">Uncharacterized protein</fullName>
    </submittedName>
</protein>
<evidence type="ECO:0000313" key="1">
    <source>
        <dbReference type="EMBL" id="OCK88217.1"/>
    </source>
</evidence>
<reference evidence="1 2" key="1">
    <citation type="journal article" date="2016" name="Nat. Commun.">
        <title>Ectomycorrhizal ecology is imprinted in the genome of the dominant symbiotic fungus Cenococcum geophilum.</title>
        <authorList>
            <consortium name="DOE Joint Genome Institute"/>
            <person name="Peter M."/>
            <person name="Kohler A."/>
            <person name="Ohm R.A."/>
            <person name="Kuo A."/>
            <person name="Krutzmann J."/>
            <person name="Morin E."/>
            <person name="Arend M."/>
            <person name="Barry K.W."/>
            <person name="Binder M."/>
            <person name="Choi C."/>
            <person name="Clum A."/>
            <person name="Copeland A."/>
            <person name="Grisel N."/>
            <person name="Haridas S."/>
            <person name="Kipfer T."/>
            <person name="LaButti K."/>
            <person name="Lindquist E."/>
            <person name="Lipzen A."/>
            <person name="Maire R."/>
            <person name="Meier B."/>
            <person name="Mihaltcheva S."/>
            <person name="Molinier V."/>
            <person name="Murat C."/>
            <person name="Poggeler S."/>
            <person name="Quandt C.A."/>
            <person name="Sperisen C."/>
            <person name="Tritt A."/>
            <person name="Tisserant E."/>
            <person name="Crous P.W."/>
            <person name="Henrissat B."/>
            <person name="Nehls U."/>
            <person name="Egli S."/>
            <person name="Spatafora J.W."/>
            <person name="Grigoriev I.V."/>
            <person name="Martin F.M."/>
        </authorList>
    </citation>
    <scope>NUCLEOTIDE SEQUENCE [LARGE SCALE GENOMIC DNA]</scope>
    <source>
        <strain evidence="1 2">1.58</strain>
    </source>
</reference>
<keyword evidence="2" id="KW-1185">Reference proteome</keyword>
<dbReference type="Proteomes" id="UP000250078">
    <property type="component" value="Unassembled WGS sequence"/>
</dbReference>
<dbReference type="EMBL" id="KV748246">
    <property type="protein sequence ID" value="OCK88217.1"/>
    <property type="molecule type" value="Genomic_DNA"/>
</dbReference>
<proteinExistence type="predicted"/>
<accession>A0ACC8EPR7</accession>
<organism evidence="1 2">
    <name type="scientific">Cenococcum geophilum 1.58</name>
    <dbReference type="NCBI Taxonomy" id="794803"/>
    <lineage>
        <taxon>Eukaryota</taxon>
        <taxon>Fungi</taxon>
        <taxon>Dikarya</taxon>
        <taxon>Ascomycota</taxon>
        <taxon>Pezizomycotina</taxon>
        <taxon>Dothideomycetes</taxon>
        <taxon>Pleosporomycetidae</taxon>
        <taxon>Gloniales</taxon>
        <taxon>Gloniaceae</taxon>
        <taxon>Cenococcum</taxon>
    </lineage>
</organism>